<dbReference type="GO" id="GO:0016836">
    <property type="term" value="F:hydro-lyase activity"/>
    <property type="evidence" value="ECO:0007669"/>
    <property type="project" value="UniProtKB-ARBA"/>
</dbReference>
<protein>
    <submittedName>
        <fullName evidence="9">Dihydroxy-acid/6-phosphogluconate dehydratase</fullName>
    </submittedName>
</protein>
<dbReference type="InterPro" id="IPR056740">
    <property type="entry name" value="ILV_EDD_C"/>
</dbReference>
<keyword evidence="6" id="KW-0175">Coiled coil</keyword>
<keyword evidence="5" id="KW-0456">Lyase</keyword>
<dbReference type="InterPro" id="IPR052352">
    <property type="entry name" value="Sugar_Degrad_Dehydratases"/>
</dbReference>
<dbReference type="GO" id="GO:0046872">
    <property type="term" value="F:metal ion binding"/>
    <property type="evidence" value="ECO:0007669"/>
    <property type="project" value="UniProtKB-KW"/>
</dbReference>
<dbReference type="Proteomes" id="UP000241462">
    <property type="component" value="Unassembled WGS sequence"/>
</dbReference>
<evidence type="ECO:0000313" key="10">
    <source>
        <dbReference type="Proteomes" id="UP000241462"/>
    </source>
</evidence>
<evidence type="ECO:0000256" key="1">
    <source>
        <dbReference type="ARBA" id="ARBA00006486"/>
    </source>
</evidence>
<dbReference type="AlphaFoldDB" id="A0A2T3AC90"/>
<dbReference type="NCBIfam" id="NF004784">
    <property type="entry name" value="PRK06131.1"/>
    <property type="match status" value="1"/>
</dbReference>
<evidence type="ECO:0000256" key="4">
    <source>
        <dbReference type="ARBA" id="ARBA00023014"/>
    </source>
</evidence>
<dbReference type="NCBIfam" id="NF009560">
    <property type="entry name" value="PRK13017.1"/>
    <property type="match status" value="1"/>
</dbReference>
<evidence type="ECO:0000256" key="5">
    <source>
        <dbReference type="ARBA" id="ARBA00023239"/>
    </source>
</evidence>
<dbReference type="GO" id="GO:0051536">
    <property type="term" value="F:iron-sulfur cluster binding"/>
    <property type="evidence" value="ECO:0007669"/>
    <property type="project" value="UniProtKB-KW"/>
</dbReference>
<dbReference type="InterPro" id="IPR000581">
    <property type="entry name" value="ILV_EDD_N"/>
</dbReference>
<evidence type="ECO:0000313" key="9">
    <source>
        <dbReference type="EMBL" id="PSR90864.1"/>
    </source>
</evidence>
<keyword evidence="3" id="KW-0408">Iron</keyword>
<keyword evidence="10" id="KW-1185">Reference proteome</keyword>
<dbReference type="InParanoid" id="A0A2T3AC90"/>
<dbReference type="Pfam" id="PF24877">
    <property type="entry name" value="ILV_EDD_C"/>
    <property type="match status" value="1"/>
</dbReference>
<keyword evidence="4" id="KW-0411">Iron-sulfur</keyword>
<gene>
    <name evidence="9" type="ORF">BD289DRAFT_365426</name>
</gene>
<accession>A0A2T3AC90</accession>
<dbReference type="PROSITE" id="PS00886">
    <property type="entry name" value="ILVD_EDD_1"/>
    <property type="match status" value="1"/>
</dbReference>
<feature type="coiled-coil region" evidence="6">
    <location>
        <begin position="14"/>
        <end position="48"/>
    </location>
</feature>
<keyword evidence="2" id="KW-0479">Metal-binding</keyword>
<proteinExistence type="inferred from homology"/>
<evidence type="ECO:0000256" key="6">
    <source>
        <dbReference type="SAM" id="Coils"/>
    </source>
</evidence>
<organism evidence="9 10">
    <name type="scientific">Coniella lustricola</name>
    <dbReference type="NCBI Taxonomy" id="2025994"/>
    <lineage>
        <taxon>Eukaryota</taxon>
        <taxon>Fungi</taxon>
        <taxon>Dikarya</taxon>
        <taxon>Ascomycota</taxon>
        <taxon>Pezizomycotina</taxon>
        <taxon>Sordariomycetes</taxon>
        <taxon>Sordariomycetidae</taxon>
        <taxon>Diaporthales</taxon>
        <taxon>Schizoparmaceae</taxon>
        <taxon>Coniella</taxon>
    </lineage>
</organism>
<feature type="domain" description="Dihydroxy-acid/6-phosphogluconate dehydratase N-terminal" evidence="7">
    <location>
        <begin position="97"/>
        <end position="411"/>
    </location>
</feature>
<dbReference type="SUPFAM" id="SSF52016">
    <property type="entry name" value="LeuD/IlvD-like"/>
    <property type="match status" value="1"/>
</dbReference>
<dbReference type="STRING" id="2025994.A0A2T3AC90"/>
<reference evidence="9 10" key="1">
    <citation type="journal article" date="2018" name="Mycol. Prog.">
        <title>Coniella lustricola, a new species from submerged detritus.</title>
        <authorList>
            <person name="Raudabaugh D.B."/>
            <person name="Iturriaga T."/>
            <person name="Carver A."/>
            <person name="Mondo S."/>
            <person name="Pangilinan J."/>
            <person name="Lipzen A."/>
            <person name="He G."/>
            <person name="Amirebrahimi M."/>
            <person name="Grigoriev I.V."/>
            <person name="Miller A.N."/>
        </authorList>
    </citation>
    <scope>NUCLEOTIDE SEQUENCE [LARGE SCALE GENOMIC DNA]</scope>
    <source>
        <strain evidence="9 10">B22-T-1</strain>
    </source>
</reference>
<dbReference type="Pfam" id="PF00920">
    <property type="entry name" value="ILVD_EDD_N"/>
    <property type="match status" value="1"/>
</dbReference>
<dbReference type="InterPro" id="IPR020558">
    <property type="entry name" value="DiOHA_6PGluconate_deHydtase_CS"/>
</dbReference>
<dbReference type="InterPro" id="IPR042096">
    <property type="entry name" value="Dihydro-acid_dehy_C"/>
</dbReference>
<evidence type="ECO:0000259" key="8">
    <source>
        <dbReference type="Pfam" id="PF24877"/>
    </source>
</evidence>
<dbReference type="OrthoDB" id="3851628at2759"/>
<dbReference type="PANTHER" id="PTHR43183">
    <property type="entry name" value="HYPOTHETICAL DIHYDROXYACID DEHYDRATASE (EUROFUNG)-RELATED"/>
    <property type="match status" value="1"/>
</dbReference>
<evidence type="ECO:0000259" key="7">
    <source>
        <dbReference type="Pfam" id="PF00920"/>
    </source>
</evidence>
<dbReference type="PANTHER" id="PTHR43183:SF1">
    <property type="entry name" value="HYPOTHETICAL DIHYDROXY-ACID DEHYDRATASE (EUROFUNG)-RELATED"/>
    <property type="match status" value="1"/>
</dbReference>
<sequence>MGCDSDCGDCGNSCDTLLVDIEDYQSELDRVKARALELEETMAKIRGDLASKKQPKKQPKLRSANWFNRKDDLCMTALYVERHLNSGLTREELMSDKPIIGIAQSGSDLTPCNRHHIELAKRVRDGIRSAGGIAFEFPMHPIQESTRRPTAALDRNLAYLGLVELMHSYPFDGVVLMTGCDKTTPALLMAAATVNIPAICLNVGPMLNGWVNGKRVGSGTVIWQAREAHAAGRINDNEVIDMVASGTPSAGHCNTMGTASTMNALAEALGMALPGSAAIPAPYRERGQVAYETGERIVSMIHENLRPCDIMTRAAFENAIVVNTAIGGSTNAPVHMCAIAKHAGVPLDLDDWDSIGYTIPLLLNMQPAGEMLSEDYYRAGGLPAIVAELMKAGKLPHPEAITCNGKTIGNNMGGKLTWDRRTIKHFDEPMKENAGFVHLKGNLFDSAIMKTSVISPEFRKRFLSDHRDPNAFVCKVAVFDGPEDYNERLERADIDSRTILVMRGVGPLGYPGAAEVVNRHAPARLLEKGVGDLPCIGDGRQSGTSGSPSILNATPEAADGGNLALLQDGDYVRVDLNKRRVDILVYDDMLKWRREELEAKGGYQVPASQTPWQDIFRREVGGLSEGMVFKRAVQFQRIAQKHPFPRDNH</sequence>
<evidence type="ECO:0000256" key="3">
    <source>
        <dbReference type="ARBA" id="ARBA00023004"/>
    </source>
</evidence>
<name>A0A2T3AC90_9PEZI</name>
<dbReference type="EMBL" id="KZ678414">
    <property type="protein sequence ID" value="PSR90864.1"/>
    <property type="molecule type" value="Genomic_DNA"/>
</dbReference>
<evidence type="ECO:0000256" key="2">
    <source>
        <dbReference type="ARBA" id="ARBA00022723"/>
    </source>
</evidence>
<feature type="domain" description="Dihydroxy-acid/6-phosphogluconate dehydratase C-terminal" evidence="8">
    <location>
        <begin position="423"/>
        <end position="626"/>
    </location>
</feature>
<comment type="similarity">
    <text evidence="1">Belongs to the IlvD/Edd family.</text>
</comment>
<dbReference type="Gene3D" id="3.50.30.80">
    <property type="entry name" value="IlvD/EDD C-terminal domain-like"/>
    <property type="match status" value="1"/>
</dbReference>
<dbReference type="InterPro" id="IPR037237">
    <property type="entry name" value="IlvD/EDD_N"/>
</dbReference>
<dbReference type="SUPFAM" id="SSF143975">
    <property type="entry name" value="IlvD/EDD N-terminal domain-like"/>
    <property type="match status" value="1"/>
</dbReference>